<evidence type="ECO:0000256" key="1">
    <source>
        <dbReference type="SAM" id="SignalP"/>
    </source>
</evidence>
<dbReference type="AlphaFoldDB" id="A0A179DIU9"/>
<proteinExistence type="predicted"/>
<dbReference type="STRING" id="1826909.A5893_07155"/>
<keyword evidence="4" id="KW-1185">Reference proteome</keyword>
<evidence type="ECO:0000313" key="4">
    <source>
        <dbReference type="Proteomes" id="UP000078459"/>
    </source>
</evidence>
<organism evidence="3 4">
    <name type="scientific">Pedobacter psychrophilus</name>
    <dbReference type="NCBI Taxonomy" id="1826909"/>
    <lineage>
        <taxon>Bacteria</taxon>
        <taxon>Pseudomonadati</taxon>
        <taxon>Bacteroidota</taxon>
        <taxon>Sphingobacteriia</taxon>
        <taxon>Sphingobacteriales</taxon>
        <taxon>Sphingobacteriaceae</taxon>
        <taxon>Pedobacter</taxon>
    </lineage>
</organism>
<gene>
    <name evidence="3" type="ORF">A5893_07155</name>
</gene>
<accession>A0A179DIU9</accession>
<feature type="chain" id="PRO_5008100659" description="DUF6089 domain-containing protein" evidence="1">
    <location>
        <begin position="21"/>
        <end position="262"/>
    </location>
</feature>
<comment type="caution">
    <text evidence="3">The sequence shown here is derived from an EMBL/GenBank/DDBJ whole genome shotgun (WGS) entry which is preliminary data.</text>
</comment>
<reference evidence="3 4" key="2">
    <citation type="submission" date="2016-06" db="EMBL/GenBank/DDBJ databases">
        <title>Pedobacter psychrophilus sp. nov., isolated from Antarctic fragmentary rock.</title>
        <authorList>
            <person name="Svec P."/>
        </authorList>
    </citation>
    <scope>NUCLEOTIDE SEQUENCE [LARGE SCALE GENOMIC DNA]</scope>
    <source>
        <strain evidence="3 4">CCM 8644</strain>
    </source>
</reference>
<evidence type="ECO:0000313" key="3">
    <source>
        <dbReference type="EMBL" id="OAQ40712.1"/>
    </source>
</evidence>
<dbReference type="RefSeq" id="WP_068821943.1">
    <property type="nucleotide sequence ID" value="NZ_LWHJ01000022.1"/>
</dbReference>
<feature type="signal peptide" evidence="1">
    <location>
        <begin position="1"/>
        <end position="20"/>
    </location>
</feature>
<protein>
    <recommendedName>
        <fullName evidence="2">DUF6089 domain-containing protein</fullName>
    </recommendedName>
</protein>
<sequence>MNKIYKVFILFILSISFAQAQTWEIGVTGGGMGYIGDLNQNNYLKITEPALGFQIKRNFDSYWSLKLAALKGKVSYNDSKSKYAQEVNRNLSFYSPISEGNLTVEFNFLDYGFEFMQKRITPFVFTGVALTLFNPKTDYNGSTYELKYYDTEGFDYKTTTYSIPFGAGVKYNFGKYFNIIGEIGYRNLNTDYLDDVSGLYATAAELQESTPQKTIIRQSLSDRSVNQNAVPGSQRGDFRKKDGYVFVGITLSYTFVSQNCYF</sequence>
<dbReference type="Pfam" id="PF19573">
    <property type="entry name" value="DUF6089"/>
    <property type="match status" value="1"/>
</dbReference>
<dbReference type="EMBL" id="LWHJ01000022">
    <property type="protein sequence ID" value="OAQ40712.1"/>
    <property type="molecule type" value="Genomic_DNA"/>
</dbReference>
<reference evidence="3 4" key="1">
    <citation type="submission" date="2016-04" db="EMBL/GenBank/DDBJ databases">
        <authorList>
            <person name="Evans L.H."/>
            <person name="Alamgir A."/>
            <person name="Owens N."/>
            <person name="Weber N.D."/>
            <person name="Virtaneva K."/>
            <person name="Barbian K."/>
            <person name="Babar A."/>
            <person name="Rosenke K."/>
        </authorList>
    </citation>
    <scope>NUCLEOTIDE SEQUENCE [LARGE SCALE GENOMIC DNA]</scope>
    <source>
        <strain evidence="3 4">CCM 8644</strain>
    </source>
</reference>
<dbReference type="OrthoDB" id="654178at2"/>
<feature type="domain" description="DUF6089" evidence="2">
    <location>
        <begin position="7"/>
        <end position="195"/>
    </location>
</feature>
<keyword evidence="1" id="KW-0732">Signal</keyword>
<dbReference type="Gene3D" id="2.40.160.20">
    <property type="match status" value="1"/>
</dbReference>
<name>A0A179DIU9_9SPHI</name>
<dbReference type="Proteomes" id="UP000078459">
    <property type="component" value="Unassembled WGS sequence"/>
</dbReference>
<evidence type="ECO:0000259" key="2">
    <source>
        <dbReference type="Pfam" id="PF19573"/>
    </source>
</evidence>
<dbReference type="InterPro" id="IPR045743">
    <property type="entry name" value="DUF6089"/>
</dbReference>